<dbReference type="InterPro" id="IPR051538">
    <property type="entry name" value="Acyl-CoA_Synth/Transferase"/>
</dbReference>
<dbReference type="Pfam" id="PF00970">
    <property type="entry name" value="FAD_binding_6"/>
    <property type="match status" value="1"/>
</dbReference>
<evidence type="ECO:0000313" key="5">
    <source>
        <dbReference type="EMBL" id="OGG07351.1"/>
    </source>
</evidence>
<dbReference type="STRING" id="1798377.A2872_03440"/>
<dbReference type="InterPro" id="IPR036291">
    <property type="entry name" value="NAD(P)-bd_dom_sf"/>
</dbReference>
<dbReference type="InterPro" id="IPR039261">
    <property type="entry name" value="FNR_nucleotide-bd"/>
</dbReference>
<dbReference type="Gene3D" id="2.40.30.10">
    <property type="entry name" value="Translation factors"/>
    <property type="match status" value="1"/>
</dbReference>
<organism evidence="5 6">
    <name type="scientific">Candidatus Gottesmanbacteria bacterium RIFCSPHIGHO2_01_FULL_42_12</name>
    <dbReference type="NCBI Taxonomy" id="1798377"/>
    <lineage>
        <taxon>Bacteria</taxon>
        <taxon>Candidatus Gottesmaniibacteriota</taxon>
    </lineage>
</organism>
<dbReference type="SUPFAM" id="SSF51735">
    <property type="entry name" value="NAD(P)-binding Rossmann-fold domains"/>
    <property type="match status" value="1"/>
</dbReference>
<keyword evidence="1" id="KW-0436">Ligase</keyword>
<evidence type="ECO:0000259" key="4">
    <source>
        <dbReference type="PROSITE" id="PS51384"/>
    </source>
</evidence>
<sequence>MKDLRAFLYPKSIAVIGASTDPKKVGGILLKNISDSGYTGKVYPVNPNSTNINELKCYANFNELPETPDLAVVAIPAAAVLQILEEIGQKGTKNVVVITAGFKEVADGGTKLEKDLVDLANKYQLNLLGPNCLGFVNTSCPLNLTFGQNVREIGNLRFISQSGAIASALFDYFTSVGLGFSEFITLGNKAVLNENDFLEYFLNDQKSSPIGLYLESIADGQKLLEIAKKLILRAPIFMIKPGKTPAAARAMQSHTGAIAGEDAVLDAALKQAGIIRCTETEDFFDLTRAFSWEMPPKGNKVAIISNAGGPAVITTDAISASGLELATFDEVTMKKLSEVLPRTAGIANPVDVLGDALSERYRQAIDIVMTSGQVDAAIVILTPQVMTEIDKTAQVISEAAKVYHQPILCSFMGSGLIKNGELILDKAKIPTFRFPERAVSCLAKMFAWQVYQTNHAVQTGSDMDEVNPDLDRTKTILDVAKSQNRKYLDNLEANEVLLAGGITAPATKAISNIIEAKDFVETCGQPVVLKLSAPGMLHKTEVGGVITDIWTDDQLTQAWDKLEQKVKQLDENIRPQVKFQIQKQIGMGTEVIVGLKRDPNFGDILLFGAGGTLAELILDRNLFILPASKPEIKEFVQRSKIAKILKGYRGEPPLAIDKLCDLILRFAVIFLQNKDIDEMEINPAIVTVNDAVAVDAKVTLKGLQSTESKGQKFKSATLVYHHLLASRFHQFDFETEEEMTIKPGQYVSVKVAENRINAYSVTHTGSPRHFSLLIDTSPGGVGSKYFESLNLSDKVSLLGPFGIFTYKPNDKVENVVFLATGSGISAVRCMIEEAVKDTSKKLHLYFGLRHENDIFWKDYFEKMQSQYPNFNFKQILSQPTEKYAGLKGHITDFFSRDFPEMANCSAYICGNNGMIEESIKLLMNNGCPKERIYTEKFY</sequence>
<dbReference type="SUPFAM" id="SSF63380">
    <property type="entry name" value="Riboflavin synthase domain-like"/>
    <property type="match status" value="1"/>
</dbReference>
<accession>A0A1F5Z4I5</accession>
<dbReference type="PRINTS" id="PR00410">
    <property type="entry name" value="PHEHYDRXLASE"/>
</dbReference>
<dbReference type="PROSITE" id="PS51384">
    <property type="entry name" value="FAD_FR"/>
    <property type="match status" value="1"/>
</dbReference>
<dbReference type="InterPro" id="IPR017938">
    <property type="entry name" value="Riboflavin_synthase-like_b-brl"/>
</dbReference>
<evidence type="ECO:0000256" key="3">
    <source>
        <dbReference type="ARBA" id="ARBA00022840"/>
    </source>
</evidence>
<dbReference type="Proteomes" id="UP000178681">
    <property type="component" value="Unassembled WGS sequence"/>
</dbReference>
<dbReference type="Pfam" id="PF13549">
    <property type="entry name" value="ATP-grasp_5"/>
    <property type="match status" value="1"/>
</dbReference>
<dbReference type="Pfam" id="PF13607">
    <property type="entry name" value="Succ_CoA_lig"/>
    <property type="match status" value="1"/>
</dbReference>
<dbReference type="InterPro" id="IPR001433">
    <property type="entry name" value="OxRdtase_FAD/NAD-bd"/>
</dbReference>
<dbReference type="SUPFAM" id="SSF52343">
    <property type="entry name" value="Ferredoxin reductase-like, C-terminal NADP-linked domain"/>
    <property type="match status" value="1"/>
</dbReference>
<evidence type="ECO:0000256" key="2">
    <source>
        <dbReference type="ARBA" id="ARBA00022741"/>
    </source>
</evidence>
<dbReference type="Pfam" id="PF19045">
    <property type="entry name" value="Ligase_CoA_2"/>
    <property type="match status" value="1"/>
</dbReference>
<dbReference type="Gene3D" id="3.30.1490.20">
    <property type="entry name" value="ATP-grasp fold, A domain"/>
    <property type="match status" value="1"/>
</dbReference>
<dbReference type="Pfam" id="PF00175">
    <property type="entry name" value="NAD_binding_1"/>
    <property type="match status" value="1"/>
</dbReference>
<evidence type="ECO:0000313" key="6">
    <source>
        <dbReference type="Proteomes" id="UP000178681"/>
    </source>
</evidence>
<protein>
    <recommendedName>
        <fullName evidence="4">FAD-binding FR-type domain-containing protein</fullName>
    </recommendedName>
</protein>
<dbReference type="GO" id="GO:0043758">
    <property type="term" value="F:acetate-CoA ligase (ADP-forming) activity"/>
    <property type="evidence" value="ECO:0007669"/>
    <property type="project" value="InterPro"/>
</dbReference>
<dbReference type="Gene3D" id="3.30.470.20">
    <property type="entry name" value="ATP-grasp fold, B domain"/>
    <property type="match status" value="1"/>
</dbReference>
<dbReference type="InterPro" id="IPR017927">
    <property type="entry name" value="FAD-bd_FR_type"/>
</dbReference>
<comment type="caution">
    <text evidence="5">The sequence shown here is derived from an EMBL/GenBank/DDBJ whole genome shotgun (WGS) entry which is preliminary data.</text>
</comment>
<dbReference type="GO" id="GO:0016491">
    <property type="term" value="F:oxidoreductase activity"/>
    <property type="evidence" value="ECO:0007669"/>
    <property type="project" value="InterPro"/>
</dbReference>
<dbReference type="AlphaFoldDB" id="A0A1F5Z4I5"/>
<gene>
    <name evidence="5" type="ORF">A2872_03440</name>
</gene>
<evidence type="ECO:0000256" key="1">
    <source>
        <dbReference type="ARBA" id="ARBA00022598"/>
    </source>
</evidence>
<keyword evidence="3" id="KW-0067">ATP-binding</keyword>
<dbReference type="Gene3D" id="3.40.50.80">
    <property type="entry name" value="Nucleotide-binding domain of ferredoxin-NADP reductase (FNR) module"/>
    <property type="match status" value="1"/>
</dbReference>
<name>A0A1F5Z4I5_9BACT</name>
<dbReference type="InterPro" id="IPR043938">
    <property type="entry name" value="Ligase_CoA_dom"/>
</dbReference>
<dbReference type="SMART" id="SM00881">
    <property type="entry name" value="CoA_binding"/>
    <property type="match status" value="1"/>
</dbReference>
<dbReference type="Gene3D" id="3.40.50.261">
    <property type="entry name" value="Succinyl-CoA synthetase domains"/>
    <property type="match status" value="2"/>
</dbReference>
<feature type="domain" description="FAD-binding FR-type" evidence="4">
    <location>
        <begin position="711"/>
        <end position="807"/>
    </location>
</feature>
<dbReference type="InterPro" id="IPR003781">
    <property type="entry name" value="CoA-bd"/>
</dbReference>
<proteinExistence type="predicted"/>
<keyword evidence="2" id="KW-0547">Nucleotide-binding</keyword>
<dbReference type="SUPFAM" id="SSF56059">
    <property type="entry name" value="Glutathione synthetase ATP-binding domain-like"/>
    <property type="match status" value="1"/>
</dbReference>
<dbReference type="Gene3D" id="3.40.50.720">
    <property type="entry name" value="NAD(P)-binding Rossmann-like Domain"/>
    <property type="match status" value="1"/>
</dbReference>
<dbReference type="InterPro" id="IPR016102">
    <property type="entry name" value="Succinyl-CoA_synth-like"/>
</dbReference>
<dbReference type="PANTHER" id="PTHR43334:SF1">
    <property type="entry name" value="3-HYDROXYPROPIONATE--COA LIGASE [ADP-FORMING]"/>
    <property type="match status" value="1"/>
</dbReference>
<dbReference type="SUPFAM" id="SSF52210">
    <property type="entry name" value="Succinyl-CoA synthetase domains"/>
    <property type="match status" value="2"/>
</dbReference>
<reference evidence="5 6" key="1">
    <citation type="journal article" date="2016" name="Nat. Commun.">
        <title>Thousands of microbial genomes shed light on interconnected biogeochemical processes in an aquifer system.</title>
        <authorList>
            <person name="Anantharaman K."/>
            <person name="Brown C.T."/>
            <person name="Hug L.A."/>
            <person name="Sharon I."/>
            <person name="Castelle C.J."/>
            <person name="Probst A.J."/>
            <person name="Thomas B.C."/>
            <person name="Singh A."/>
            <person name="Wilkins M.J."/>
            <person name="Karaoz U."/>
            <person name="Brodie E.L."/>
            <person name="Williams K.H."/>
            <person name="Hubbard S.S."/>
            <person name="Banfield J.F."/>
        </authorList>
    </citation>
    <scope>NUCLEOTIDE SEQUENCE [LARGE SCALE GENOMIC DNA]</scope>
</reference>
<dbReference type="EMBL" id="MFJG01000007">
    <property type="protein sequence ID" value="OGG07351.1"/>
    <property type="molecule type" value="Genomic_DNA"/>
</dbReference>
<dbReference type="InterPro" id="IPR008333">
    <property type="entry name" value="Cbr1-like_FAD-bd_dom"/>
</dbReference>
<dbReference type="InterPro" id="IPR013815">
    <property type="entry name" value="ATP_grasp_subdomain_1"/>
</dbReference>
<dbReference type="GO" id="GO:0005524">
    <property type="term" value="F:ATP binding"/>
    <property type="evidence" value="ECO:0007669"/>
    <property type="project" value="UniProtKB-KW"/>
</dbReference>
<dbReference type="Pfam" id="PF13380">
    <property type="entry name" value="CoA_binding_2"/>
    <property type="match status" value="1"/>
</dbReference>
<dbReference type="PANTHER" id="PTHR43334">
    <property type="entry name" value="ACETATE--COA LIGASE [ADP-FORMING]"/>
    <property type="match status" value="1"/>
</dbReference>
<dbReference type="InterPro" id="IPR032875">
    <property type="entry name" value="Succ_CoA_lig_flav_dom"/>
</dbReference>